<dbReference type="SUPFAM" id="SSF52172">
    <property type="entry name" value="CheY-like"/>
    <property type="match status" value="1"/>
</dbReference>
<dbReference type="PROSITE" id="PS50110">
    <property type="entry name" value="RESPONSE_REGULATORY"/>
    <property type="match status" value="1"/>
</dbReference>
<dbReference type="PROSITE" id="PS00622">
    <property type="entry name" value="HTH_LUXR_1"/>
    <property type="match status" value="1"/>
</dbReference>
<dbReference type="Gene3D" id="3.40.50.2300">
    <property type="match status" value="1"/>
</dbReference>
<gene>
    <name evidence="8" type="ORF">GCM10020260_23290</name>
</gene>
<dbReference type="InterPro" id="IPR039420">
    <property type="entry name" value="WalR-like"/>
</dbReference>
<dbReference type="PANTHER" id="PTHR43214">
    <property type="entry name" value="TWO-COMPONENT RESPONSE REGULATOR"/>
    <property type="match status" value="1"/>
</dbReference>
<keyword evidence="3" id="KW-0238">DNA-binding</keyword>
<organism evidence="8 9">
    <name type="scientific">Nesterenkonia halobia</name>
    <dbReference type="NCBI Taxonomy" id="37922"/>
    <lineage>
        <taxon>Bacteria</taxon>
        <taxon>Bacillati</taxon>
        <taxon>Actinomycetota</taxon>
        <taxon>Actinomycetes</taxon>
        <taxon>Micrococcales</taxon>
        <taxon>Micrococcaceae</taxon>
        <taxon>Nesterenkonia</taxon>
    </lineage>
</organism>
<keyword evidence="2" id="KW-0805">Transcription regulation</keyword>
<keyword evidence="1 5" id="KW-0597">Phosphoprotein</keyword>
<evidence type="ECO:0000256" key="4">
    <source>
        <dbReference type="ARBA" id="ARBA00023163"/>
    </source>
</evidence>
<evidence type="ECO:0000256" key="3">
    <source>
        <dbReference type="ARBA" id="ARBA00023125"/>
    </source>
</evidence>
<keyword evidence="4" id="KW-0804">Transcription</keyword>
<evidence type="ECO:0000259" key="6">
    <source>
        <dbReference type="PROSITE" id="PS50043"/>
    </source>
</evidence>
<sequence>MGHSEDAAPEAGRHAAHRSGDAPVRVLVVDDHPLMSMALRTYVDTTDGMDCLGEVRDGEAAVRDAVRHRPDVVVMDLHMPGMDGIQATEQITARCPEVSVLAVTTFSTERYVIPALRAGAGGYIVKDAEPEEILSAIREVADGAAPFSPAVARDLMLSARDEPAQVEAALRRFPEPPQIPARELEGLRLLASGHSNQEIAQQMVISEATVKAHMGRLMQRLEVRDRVQLLIRATLLGLVEPSLD</sequence>
<dbReference type="Proteomes" id="UP001501736">
    <property type="component" value="Unassembled WGS sequence"/>
</dbReference>
<proteinExistence type="predicted"/>
<evidence type="ECO:0000259" key="7">
    <source>
        <dbReference type="PROSITE" id="PS50110"/>
    </source>
</evidence>
<evidence type="ECO:0000313" key="9">
    <source>
        <dbReference type="Proteomes" id="UP001501736"/>
    </source>
</evidence>
<feature type="domain" description="Response regulatory" evidence="7">
    <location>
        <begin position="25"/>
        <end position="141"/>
    </location>
</feature>
<feature type="domain" description="HTH luxR-type" evidence="6">
    <location>
        <begin position="172"/>
        <end position="237"/>
    </location>
</feature>
<evidence type="ECO:0000256" key="1">
    <source>
        <dbReference type="ARBA" id="ARBA00022553"/>
    </source>
</evidence>
<dbReference type="SMART" id="SM00448">
    <property type="entry name" value="REC"/>
    <property type="match status" value="1"/>
</dbReference>
<dbReference type="InterPro" id="IPR016032">
    <property type="entry name" value="Sig_transdc_resp-reg_C-effctor"/>
</dbReference>
<dbReference type="PRINTS" id="PR00038">
    <property type="entry name" value="HTHLUXR"/>
</dbReference>
<dbReference type="Pfam" id="PF00196">
    <property type="entry name" value="GerE"/>
    <property type="match status" value="1"/>
</dbReference>
<reference evidence="9" key="1">
    <citation type="journal article" date="2019" name="Int. J. Syst. Evol. Microbiol.">
        <title>The Global Catalogue of Microorganisms (GCM) 10K type strain sequencing project: providing services to taxonomists for standard genome sequencing and annotation.</title>
        <authorList>
            <consortium name="The Broad Institute Genomics Platform"/>
            <consortium name="The Broad Institute Genome Sequencing Center for Infectious Disease"/>
            <person name="Wu L."/>
            <person name="Ma J."/>
        </authorList>
    </citation>
    <scope>NUCLEOTIDE SEQUENCE [LARGE SCALE GENOMIC DNA]</scope>
    <source>
        <strain evidence="9">JCM 11483</strain>
    </source>
</reference>
<dbReference type="EMBL" id="BAAAYG010000010">
    <property type="protein sequence ID" value="GAA3287201.1"/>
    <property type="molecule type" value="Genomic_DNA"/>
</dbReference>
<dbReference type="SUPFAM" id="SSF46894">
    <property type="entry name" value="C-terminal effector domain of the bipartite response regulators"/>
    <property type="match status" value="1"/>
</dbReference>
<name>A0ABP6RGR0_9MICC</name>
<dbReference type="Pfam" id="PF00072">
    <property type="entry name" value="Response_reg"/>
    <property type="match status" value="1"/>
</dbReference>
<dbReference type="InterPro" id="IPR011006">
    <property type="entry name" value="CheY-like_superfamily"/>
</dbReference>
<dbReference type="InterPro" id="IPR000792">
    <property type="entry name" value="Tscrpt_reg_LuxR_C"/>
</dbReference>
<protein>
    <submittedName>
        <fullName evidence="8">Response regulator transcription factor</fullName>
    </submittedName>
</protein>
<dbReference type="RefSeq" id="WP_344721551.1">
    <property type="nucleotide sequence ID" value="NZ_BAAAYG010000010.1"/>
</dbReference>
<dbReference type="PANTHER" id="PTHR43214:SF24">
    <property type="entry name" value="TRANSCRIPTIONAL REGULATORY PROTEIN NARL-RELATED"/>
    <property type="match status" value="1"/>
</dbReference>
<accession>A0ABP6RGR0</accession>
<feature type="modified residue" description="4-aspartylphosphate" evidence="5">
    <location>
        <position position="76"/>
    </location>
</feature>
<dbReference type="PROSITE" id="PS50043">
    <property type="entry name" value="HTH_LUXR_2"/>
    <property type="match status" value="1"/>
</dbReference>
<dbReference type="InterPro" id="IPR001789">
    <property type="entry name" value="Sig_transdc_resp-reg_receiver"/>
</dbReference>
<dbReference type="InterPro" id="IPR058245">
    <property type="entry name" value="NreC/VraR/RcsB-like_REC"/>
</dbReference>
<dbReference type="CDD" id="cd06170">
    <property type="entry name" value="LuxR_C_like"/>
    <property type="match status" value="1"/>
</dbReference>
<evidence type="ECO:0000313" key="8">
    <source>
        <dbReference type="EMBL" id="GAA3287201.1"/>
    </source>
</evidence>
<evidence type="ECO:0000256" key="5">
    <source>
        <dbReference type="PROSITE-ProRule" id="PRU00169"/>
    </source>
</evidence>
<dbReference type="SMART" id="SM00421">
    <property type="entry name" value="HTH_LUXR"/>
    <property type="match status" value="1"/>
</dbReference>
<comment type="caution">
    <text evidence="8">The sequence shown here is derived from an EMBL/GenBank/DDBJ whole genome shotgun (WGS) entry which is preliminary data.</text>
</comment>
<evidence type="ECO:0000256" key="2">
    <source>
        <dbReference type="ARBA" id="ARBA00023015"/>
    </source>
</evidence>
<keyword evidence="9" id="KW-1185">Reference proteome</keyword>
<dbReference type="CDD" id="cd17535">
    <property type="entry name" value="REC_NarL-like"/>
    <property type="match status" value="1"/>
</dbReference>